<proteinExistence type="predicted"/>
<evidence type="ECO:0000313" key="2">
    <source>
        <dbReference type="Proteomes" id="UP001056778"/>
    </source>
</evidence>
<organism evidence="1 2">
    <name type="scientific">Holotrichia oblita</name>
    <name type="common">Chafer beetle</name>
    <dbReference type="NCBI Taxonomy" id="644536"/>
    <lineage>
        <taxon>Eukaryota</taxon>
        <taxon>Metazoa</taxon>
        <taxon>Ecdysozoa</taxon>
        <taxon>Arthropoda</taxon>
        <taxon>Hexapoda</taxon>
        <taxon>Insecta</taxon>
        <taxon>Pterygota</taxon>
        <taxon>Neoptera</taxon>
        <taxon>Endopterygota</taxon>
        <taxon>Coleoptera</taxon>
        <taxon>Polyphaga</taxon>
        <taxon>Scarabaeiformia</taxon>
        <taxon>Scarabaeidae</taxon>
        <taxon>Melolonthinae</taxon>
        <taxon>Holotrichia</taxon>
    </lineage>
</organism>
<evidence type="ECO:0000313" key="1">
    <source>
        <dbReference type="EMBL" id="KAI4471879.1"/>
    </source>
</evidence>
<keyword evidence="2" id="KW-1185">Reference proteome</keyword>
<dbReference type="EMBL" id="CM043015">
    <property type="protein sequence ID" value="KAI4471879.1"/>
    <property type="molecule type" value="Genomic_DNA"/>
</dbReference>
<keyword evidence="1" id="KW-0675">Receptor</keyword>
<name>A0ACB9TYD8_HOLOL</name>
<comment type="caution">
    <text evidence="1">The sequence shown here is derived from an EMBL/GenBank/DDBJ whole genome shotgun (WGS) entry which is preliminary data.</text>
</comment>
<sequence length="548" mass="62836">MEEDITEELETSYITSTSPTNVSNFTSNNIIKEEELTLILANLYKYWVPPLIIFCLVSLVINIKVLMAIHWLRRPISPTVNISLSLAAADAISSLFLGVHLLVNSYIREVHAIELPCYLTAYTVEIYRLSGIIITVLHLLTLSINHWLGILKPMHYTSIMTSKKISIIIFFLWILPIIFFNSYFYGHRSRNIECDVAFIFRFKFRIVFSFLFFIPLVFMVFFYTHILLMVKAQRERWAALERSGSKRNKTLTRSNNHQRRTMENNIKAITTTLLILENREKYKLAEPGPSGIQRQYLKASTKRNVSSPEQDSIREHVADVAWLKDKKAEIPNPNPTVRIFRTTFRSHAINNLISPSETSNCEHRVENEDLMTDITDNKRGDASATSEQQHTTSTSMSSSDTDANQTNENVGLQECSIRYFAGTSFIQGLLNADCDVTDFQKKFTVKDAVYAIALSWNQVKNTTLQKCWRKLWPAANPASDLTLQTDEEENQQDALTKVLDVVRSADNPLKNLLEDEVVEWLLIDENEPVEQELTDEDIINIVVNPQPT</sequence>
<reference evidence="1" key="1">
    <citation type="submission" date="2022-04" db="EMBL/GenBank/DDBJ databases">
        <title>Chromosome-scale genome assembly of Holotrichia oblita Faldermann.</title>
        <authorList>
            <person name="Rongchong L."/>
        </authorList>
    </citation>
    <scope>NUCLEOTIDE SEQUENCE</scope>
    <source>
        <strain evidence="1">81SQS9</strain>
    </source>
</reference>
<accession>A0ACB9TYD8</accession>
<protein>
    <submittedName>
        <fullName evidence="1">Histamine receptor-related g-protein coupled receptor</fullName>
    </submittedName>
</protein>
<gene>
    <name evidence="1" type="ORF">MML48_1g19129</name>
</gene>
<dbReference type="Proteomes" id="UP001056778">
    <property type="component" value="Chromosome 1"/>
</dbReference>